<dbReference type="InterPro" id="IPR029753">
    <property type="entry name" value="D-isomer_DH_CS"/>
</dbReference>
<evidence type="ECO:0000313" key="6">
    <source>
        <dbReference type="Proteomes" id="UP000239430"/>
    </source>
</evidence>
<dbReference type="EC" id="1.1.1.79" evidence="5"/>
<dbReference type="Pfam" id="PF02826">
    <property type="entry name" value="2-Hacid_dh_C"/>
    <property type="match status" value="1"/>
</dbReference>
<feature type="domain" description="D-isomer specific 2-hydroxyacid dehydrogenase NAD-binding" evidence="4">
    <location>
        <begin position="1"/>
        <end position="62"/>
    </location>
</feature>
<organism evidence="5 6">
    <name type="scientific">Neomoorella stamsii</name>
    <dbReference type="NCBI Taxonomy" id="1266720"/>
    <lineage>
        <taxon>Bacteria</taxon>
        <taxon>Bacillati</taxon>
        <taxon>Bacillota</taxon>
        <taxon>Clostridia</taxon>
        <taxon>Neomoorellales</taxon>
        <taxon>Neomoorellaceae</taxon>
        <taxon>Neomoorella</taxon>
    </lineage>
</organism>
<name>A0A9X7P7E6_9FIRM</name>
<accession>A0A9X7P7E6</accession>
<comment type="similarity">
    <text evidence="1">Belongs to the D-isomer specific 2-hydroxyacid dehydrogenase family.</text>
</comment>
<comment type="caution">
    <text evidence="5">The sequence shown here is derived from an EMBL/GenBank/DDBJ whole genome shotgun (WGS) entry which is preliminary data.</text>
</comment>
<keyword evidence="6" id="KW-1185">Reference proteome</keyword>
<dbReference type="AlphaFoldDB" id="A0A9X7P7E6"/>
<protein>
    <submittedName>
        <fullName evidence="5">Glyoxylate/hydroxypyruvate reductase B</fullName>
        <ecNumber evidence="5">1.1.1.79</ecNumber>
    </submittedName>
</protein>
<dbReference type="GO" id="GO:0030267">
    <property type="term" value="F:glyoxylate reductase (NADPH) activity"/>
    <property type="evidence" value="ECO:0007669"/>
    <property type="project" value="UniProtKB-EC"/>
</dbReference>
<dbReference type="SUPFAM" id="SSF51735">
    <property type="entry name" value="NAD(P)-binding Rossmann-fold domains"/>
    <property type="match status" value="1"/>
</dbReference>
<evidence type="ECO:0000313" key="5">
    <source>
        <dbReference type="EMBL" id="PRR76348.1"/>
    </source>
</evidence>
<dbReference type="PANTHER" id="PTHR42789">
    <property type="entry name" value="D-ISOMER SPECIFIC 2-HYDROXYACID DEHYDROGENASE FAMILY PROTEIN (AFU_ORTHOLOGUE AFUA_6G10090)"/>
    <property type="match status" value="1"/>
</dbReference>
<keyword evidence="2 5" id="KW-0560">Oxidoreductase</keyword>
<dbReference type="InterPro" id="IPR006140">
    <property type="entry name" value="D-isomer_DH_NAD-bd"/>
</dbReference>
<dbReference type="EMBL" id="PVXL01000021">
    <property type="protein sequence ID" value="PRR76348.1"/>
    <property type="molecule type" value="Genomic_DNA"/>
</dbReference>
<dbReference type="PROSITE" id="PS00671">
    <property type="entry name" value="D_2_HYDROXYACID_DH_3"/>
    <property type="match status" value="1"/>
</dbReference>
<evidence type="ECO:0000259" key="4">
    <source>
        <dbReference type="Pfam" id="PF02826"/>
    </source>
</evidence>
<proteinExistence type="inferred from homology"/>
<sequence length="100" mass="10552">MKKTAILVNTARGPVIDGPALYRALKEVVIAGAGLDVFPVEPPPAGEPLLELDNIVVSPHMGAVSEDAMMRMATAAARGVIAVLQGQRPEHIGNPEIYQE</sequence>
<dbReference type="InterPro" id="IPR050857">
    <property type="entry name" value="D-2-hydroxyacid_DH"/>
</dbReference>
<dbReference type="Gene3D" id="3.40.50.720">
    <property type="entry name" value="NAD(P)-binding Rossmann-like Domain"/>
    <property type="match status" value="2"/>
</dbReference>
<reference evidence="5 6" key="1">
    <citation type="submission" date="2018-03" db="EMBL/GenBank/DDBJ databases">
        <title>Genome sequence of Moorella stamsii DSM 26217.</title>
        <authorList>
            <person name="Poehlein A."/>
            <person name="Daniel R."/>
        </authorList>
    </citation>
    <scope>NUCLEOTIDE SEQUENCE [LARGE SCALE GENOMIC DNA]</scope>
    <source>
        <strain evidence="6">DSM 26217</strain>
    </source>
</reference>
<dbReference type="GO" id="GO:0051287">
    <property type="term" value="F:NAD binding"/>
    <property type="evidence" value="ECO:0007669"/>
    <property type="project" value="InterPro"/>
</dbReference>
<evidence type="ECO:0000256" key="1">
    <source>
        <dbReference type="ARBA" id="ARBA00005854"/>
    </source>
</evidence>
<dbReference type="InterPro" id="IPR036291">
    <property type="entry name" value="NAD(P)-bd_dom_sf"/>
</dbReference>
<evidence type="ECO:0000256" key="2">
    <source>
        <dbReference type="ARBA" id="ARBA00023002"/>
    </source>
</evidence>
<dbReference type="Proteomes" id="UP000239430">
    <property type="component" value="Unassembled WGS sequence"/>
</dbReference>
<evidence type="ECO:0000256" key="3">
    <source>
        <dbReference type="ARBA" id="ARBA00023027"/>
    </source>
</evidence>
<keyword evidence="3" id="KW-0520">NAD</keyword>
<gene>
    <name evidence="5" type="primary">tkrA</name>
    <name evidence="5" type="ORF">MOST_05150</name>
</gene>
<dbReference type="PANTHER" id="PTHR42789:SF1">
    <property type="entry name" value="D-ISOMER SPECIFIC 2-HYDROXYACID DEHYDROGENASE FAMILY PROTEIN (AFU_ORTHOLOGUE AFUA_6G10090)"/>
    <property type="match status" value="1"/>
</dbReference>